<keyword evidence="4" id="KW-0653">Protein transport</keyword>
<comment type="subcellular location">
    <subcellularLocation>
        <location evidence="1">Membrane</location>
        <topology evidence="1">Single-pass membrane protein</topology>
    </subcellularLocation>
</comment>
<dbReference type="Gene3D" id="1.20.5.3310">
    <property type="match status" value="1"/>
</dbReference>
<protein>
    <recommendedName>
        <fullName evidence="11">Sec-independent protein translocase TatB</fullName>
    </recommendedName>
</protein>
<reference evidence="9 10" key="1">
    <citation type="submission" date="2019-11" db="EMBL/GenBank/DDBJ databases">
        <title>Whole genome sequencing identifies a novel species of the genus Arsenicicoccus isolated from human blood.</title>
        <authorList>
            <person name="Jeong J.H."/>
            <person name="Kweon O.J."/>
            <person name="Kim H.R."/>
            <person name="Kim T.-H."/>
            <person name="Ha S.-M."/>
            <person name="Lee M.-K."/>
        </authorList>
    </citation>
    <scope>NUCLEOTIDE SEQUENCE [LARGE SCALE GENOMIC DNA]</scope>
    <source>
        <strain evidence="9 10">MKL-02</strain>
    </source>
</reference>
<dbReference type="EMBL" id="WLVL01000057">
    <property type="protein sequence ID" value="MTB73376.1"/>
    <property type="molecule type" value="Genomic_DNA"/>
</dbReference>
<keyword evidence="7" id="KW-0472">Membrane</keyword>
<dbReference type="GO" id="GO:0016020">
    <property type="term" value="C:membrane"/>
    <property type="evidence" value="ECO:0007669"/>
    <property type="project" value="UniProtKB-ARBA"/>
</dbReference>
<evidence type="ECO:0000256" key="4">
    <source>
        <dbReference type="ARBA" id="ARBA00022927"/>
    </source>
</evidence>
<evidence type="ECO:0000256" key="8">
    <source>
        <dbReference type="SAM" id="MobiDB-lite"/>
    </source>
</evidence>
<proteinExistence type="predicted"/>
<dbReference type="Proteomes" id="UP000431092">
    <property type="component" value="Unassembled WGS sequence"/>
</dbReference>
<dbReference type="PRINTS" id="PR01506">
    <property type="entry name" value="TATBPROTEIN"/>
</dbReference>
<keyword evidence="3" id="KW-0812">Transmembrane</keyword>
<evidence type="ECO:0008006" key="11">
    <source>
        <dbReference type="Google" id="ProtNLM"/>
    </source>
</evidence>
<name>A0A6I3J1R4_9MICO</name>
<comment type="caution">
    <text evidence="9">The sequence shown here is derived from an EMBL/GenBank/DDBJ whole genome shotgun (WGS) entry which is preliminary data.</text>
</comment>
<organism evidence="9 10">
    <name type="scientific">Arsenicicoccus cauae</name>
    <dbReference type="NCBI Taxonomy" id="2663847"/>
    <lineage>
        <taxon>Bacteria</taxon>
        <taxon>Bacillati</taxon>
        <taxon>Actinomycetota</taxon>
        <taxon>Actinomycetes</taxon>
        <taxon>Micrococcales</taxon>
        <taxon>Intrasporangiaceae</taxon>
        <taxon>Arsenicicoccus</taxon>
    </lineage>
</organism>
<evidence type="ECO:0000313" key="10">
    <source>
        <dbReference type="Proteomes" id="UP000431092"/>
    </source>
</evidence>
<keyword evidence="10" id="KW-1185">Reference proteome</keyword>
<accession>A0A6I3J1R4</accession>
<dbReference type="GO" id="GO:0015031">
    <property type="term" value="P:protein transport"/>
    <property type="evidence" value="ECO:0007669"/>
    <property type="project" value="UniProtKB-KW"/>
</dbReference>
<dbReference type="InterPro" id="IPR003369">
    <property type="entry name" value="TatA/B/E"/>
</dbReference>
<feature type="compositionally biased region" description="Low complexity" evidence="8">
    <location>
        <begin position="92"/>
        <end position="108"/>
    </location>
</feature>
<dbReference type="RefSeq" id="WP_154594630.1">
    <property type="nucleotide sequence ID" value="NZ_CP171001.1"/>
</dbReference>
<dbReference type="AlphaFoldDB" id="A0A6I3J1R4"/>
<evidence type="ECO:0000256" key="5">
    <source>
        <dbReference type="ARBA" id="ARBA00022989"/>
    </source>
</evidence>
<keyword evidence="5" id="KW-1133">Transmembrane helix</keyword>
<evidence type="ECO:0000256" key="3">
    <source>
        <dbReference type="ARBA" id="ARBA00022692"/>
    </source>
</evidence>
<evidence type="ECO:0000256" key="7">
    <source>
        <dbReference type="ARBA" id="ARBA00023136"/>
    </source>
</evidence>
<keyword evidence="2" id="KW-0813">Transport</keyword>
<evidence type="ECO:0000256" key="2">
    <source>
        <dbReference type="ARBA" id="ARBA00022448"/>
    </source>
</evidence>
<evidence type="ECO:0000313" key="9">
    <source>
        <dbReference type="EMBL" id="MTB73376.1"/>
    </source>
</evidence>
<gene>
    <name evidence="9" type="ORF">GGG17_15695</name>
</gene>
<evidence type="ECO:0000256" key="1">
    <source>
        <dbReference type="ARBA" id="ARBA00004167"/>
    </source>
</evidence>
<dbReference type="Pfam" id="PF02416">
    <property type="entry name" value="TatA_B_E"/>
    <property type="match status" value="1"/>
</dbReference>
<feature type="region of interest" description="Disordered" evidence="8">
    <location>
        <begin position="88"/>
        <end position="133"/>
    </location>
</feature>
<keyword evidence="6" id="KW-0811">Translocation</keyword>
<sequence>MADVNGTEFLLLIVIAVVVLGPERLPEYAAKLGQLVRQAKAYAEGAKNSLRDQMGPEFDDIDWRQYDPRQYDPRRIVREALLDDGPSGSTVAGAGAAAAAGGATLATAQPEPEPVRPGQRYDQTYTPFDAEAT</sequence>
<evidence type="ECO:0000256" key="6">
    <source>
        <dbReference type="ARBA" id="ARBA00023010"/>
    </source>
</evidence>